<organism evidence="1 2">
    <name type="scientific">Globodera rostochiensis</name>
    <name type="common">Golden nematode worm</name>
    <name type="synonym">Heterodera rostochiensis</name>
    <dbReference type="NCBI Taxonomy" id="31243"/>
    <lineage>
        <taxon>Eukaryota</taxon>
        <taxon>Metazoa</taxon>
        <taxon>Ecdysozoa</taxon>
        <taxon>Nematoda</taxon>
        <taxon>Chromadorea</taxon>
        <taxon>Rhabditida</taxon>
        <taxon>Tylenchina</taxon>
        <taxon>Tylenchomorpha</taxon>
        <taxon>Tylenchoidea</taxon>
        <taxon>Heteroderidae</taxon>
        <taxon>Heteroderinae</taxon>
        <taxon>Globodera</taxon>
    </lineage>
</organism>
<reference evidence="2" key="1">
    <citation type="submission" date="2022-11" db="UniProtKB">
        <authorList>
            <consortium name="WormBaseParasite"/>
        </authorList>
    </citation>
    <scope>IDENTIFICATION</scope>
</reference>
<protein>
    <submittedName>
        <fullName evidence="2">Uncharacterized protein</fullName>
    </submittedName>
</protein>
<dbReference type="WBParaSite" id="Gr19_v10_g11584.t1">
    <property type="protein sequence ID" value="Gr19_v10_g11584.t1"/>
    <property type="gene ID" value="Gr19_v10_g11584"/>
</dbReference>
<sequence>MLSQHNFGGFSNGLDENSVRWPESDQFLVPNNLKRARWRSQAAYCKSRSEGVPYFGEEYSRKALLLHYKSIGILIWRERWRIWQFVAEFYA</sequence>
<accession>A0A914GVJ5</accession>
<dbReference type="Proteomes" id="UP000887572">
    <property type="component" value="Unplaced"/>
</dbReference>
<keyword evidence="1" id="KW-1185">Reference proteome</keyword>
<evidence type="ECO:0000313" key="2">
    <source>
        <dbReference type="WBParaSite" id="Gr19_v10_g11584.t1"/>
    </source>
</evidence>
<dbReference type="AlphaFoldDB" id="A0A914GVJ5"/>
<proteinExistence type="predicted"/>
<evidence type="ECO:0000313" key="1">
    <source>
        <dbReference type="Proteomes" id="UP000887572"/>
    </source>
</evidence>
<name>A0A914GVJ5_GLORO</name>